<feature type="domain" description="PASTA" evidence="13">
    <location>
        <begin position="431"/>
        <end position="498"/>
    </location>
</feature>
<dbReference type="InterPro" id="IPR005543">
    <property type="entry name" value="PASTA_dom"/>
</dbReference>
<gene>
    <name evidence="14" type="ordered locus">Shel_27070</name>
</gene>
<dbReference type="SUPFAM" id="SSF56112">
    <property type="entry name" value="Protein kinase-like (PK-like)"/>
    <property type="match status" value="1"/>
</dbReference>
<dbReference type="Pfam" id="PF03793">
    <property type="entry name" value="PASTA"/>
    <property type="match status" value="4"/>
</dbReference>
<dbReference type="Proteomes" id="UP000002026">
    <property type="component" value="Chromosome"/>
</dbReference>
<dbReference type="NCBIfam" id="NF033483">
    <property type="entry name" value="PknB_PASTA_kin"/>
    <property type="match status" value="1"/>
</dbReference>
<keyword evidence="11" id="KW-0472">Membrane</keyword>
<dbReference type="EMBL" id="CP001684">
    <property type="protein sequence ID" value="ACV23706.1"/>
    <property type="molecule type" value="Genomic_DNA"/>
</dbReference>
<dbReference type="FunFam" id="1.10.510.10:FF:000021">
    <property type="entry name" value="Serine/threonine protein kinase"/>
    <property type="match status" value="1"/>
</dbReference>
<feature type="region of interest" description="Disordered" evidence="10">
    <location>
        <begin position="468"/>
        <end position="487"/>
    </location>
</feature>
<evidence type="ECO:0000256" key="5">
    <source>
        <dbReference type="ARBA" id="ARBA00022777"/>
    </source>
</evidence>
<dbReference type="InterPro" id="IPR008271">
    <property type="entry name" value="Ser/Thr_kinase_AS"/>
</dbReference>
<keyword evidence="4 9" id="KW-0547">Nucleotide-binding</keyword>
<feature type="domain" description="PASTA" evidence="13">
    <location>
        <begin position="568"/>
        <end position="634"/>
    </location>
</feature>
<dbReference type="SMART" id="SM00220">
    <property type="entry name" value="S_TKc"/>
    <property type="match status" value="1"/>
</dbReference>
<dbReference type="Gene3D" id="3.30.200.20">
    <property type="entry name" value="Phosphorylase Kinase, domain 1"/>
    <property type="match status" value="1"/>
</dbReference>
<evidence type="ECO:0000256" key="6">
    <source>
        <dbReference type="ARBA" id="ARBA00022840"/>
    </source>
</evidence>
<sequence>MFSDRYEITERIGIGGMAEVYKAQDQALRRVVAVKVMLPQYAADKEFTERFRLEAAAAAQLSSPYIVNIYDWGQDSGTYYIVMEYVRGIDLKSAIQQRGAINQRKVAEIGSQVCQALSVAHGQDIVHRDIKPQNIMVQPDGNVKVMDFGIARAKNSVKARTSNVLGTAHYISPEQAQGKELTGTSDIYSLGCVLYEAATGHLPFDGEEAVNVALKQVQEPPVPPSQVNPNIDADLEGIILKAMEKNPFNRFQTAQEMKRALDDYLRGRAVNLGAGAATTTIMGNNAQTQVMGANDYGYNNFAGGTEVMTPIEGTSKTAVRDFRVDDSAQKKNRSRRIAVGITTAVLLAVIAAIAAWALFFNQDDGLAKVPELSDLTQAQAEAAIEKAGFELGDVEEVYDADTVAGHVCGQDPEAGTEAEKGTKINITLSLGVEKGQIPNLKGLSADEAQDAIEKAGFVAKFGGNENSDDVEQDKVCRQDPEPGTEADAGTTITYWISSGVESVSVPDVRGYPERDAIATLEGAGFVVESQAGDYSEAYDEGTVMSQSPNGGKLEKGETVTIYISQGVDPSTLSKDVPDVSGMSESAAISALNNYGFQNVSSEYRNSTEVPEGNVIGQNVYSATADSQIVIYVSIGPAASTPDDGGNNGNNGNNGDNGGNNGGNGDNGGNSETPNTDDQNTNPNENLSTDPNL</sequence>
<dbReference type="eggNOG" id="COG0515">
    <property type="taxonomic scope" value="Bacteria"/>
</dbReference>
<dbReference type="InterPro" id="IPR017441">
    <property type="entry name" value="Protein_kinase_ATP_BS"/>
</dbReference>
<keyword evidence="11" id="KW-0812">Transmembrane</keyword>
<keyword evidence="15" id="KW-1185">Reference proteome</keyword>
<feature type="compositionally biased region" description="Low complexity" evidence="10">
    <location>
        <begin position="668"/>
        <end position="685"/>
    </location>
</feature>
<evidence type="ECO:0000256" key="11">
    <source>
        <dbReference type="SAM" id="Phobius"/>
    </source>
</evidence>
<dbReference type="PROSITE" id="PS51178">
    <property type="entry name" value="PASTA"/>
    <property type="match status" value="4"/>
</dbReference>
<dbReference type="InterPro" id="IPR000719">
    <property type="entry name" value="Prot_kinase_dom"/>
</dbReference>
<dbReference type="GO" id="GO:0004674">
    <property type="term" value="F:protein serine/threonine kinase activity"/>
    <property type="evidence" value="ECO:0007669"/>
    <property type="project" value="UniProtKB-KW"/>
</dbReference>
<evidence type="ECO:0000259" key="12">
    <source>
        <dbReference type="PROSITE" id="PS50011"/>
    </source>
</evidence>
<keyword evidence="5 14" id="KW-0418">Kinase</keyword>
<dbReference type="GO" id="GO:0045717">
    <property type="term" value="P:negative regulation of fatty acid biosynthetic process"/>
    <property type="evidence" value="ECO:0007669"/>
    <property type="project" value="UniProtKB-ARBA"/>
</dbReference>
<dbReference type="AlphaFoldDB" id="C7N3I3"/>
<dbReference type="Gene3D" id="1.10.510.10">
    <property type="entry name" value="Transferase(Phosphotransferase) domain 1"/>
    <property type="match status" value="1"/>
</dbReference>
<proteinExistence type="predicted"/>
<evidence type="ECO:0000313" key="14">
    <source>
        <dbReference type="EMBL" id="ACV23706.1"/>
    </source>
</evidence>
<dbReference type="STRING" id="471855.Shel_27070"/>
<keyword evidence="6 9" id="KW-0067">ATP-binding</keyword>
<evidence type="ECO:0000259" key="13">
    <source>
        <dbReference type="PROSITE" id="PS51178"/>
    </source>
</evidence>
<feature type="binding site" evidence="9">
    <location>
        <position position="35"/>
    </location>
    <ligand>
        <name>ATP</name>
        <dbReference type="ChEBI" id="CHEBI:30616"/>
    </ligand>
</feature>
<dbReference type="PANTHER" id="PTHR43289">
    <property type="entry name" value="MITOGEN-ACTIVATED PROTEIN KINASE KINASE KINASE 20-RELATED"/>
    <property type="match status" value="1"/>
</dbReference>
<evidence type="ECO:0000256" key="9">
    <source>
        <dbReference type="PROSITE-ProRule" id="PRU10141"/>
    </source>
</evidence>
<dbReference type="InterPro" id="IPR011009">
    <property type="entry name" value="Kinase-like_dom_sf"/>
</dbReference>
<comment type="catalytic activity">
    <reaction evidence="7">
        <text>L-threonyl-[protein] + ATP = O-phospho-L-threonyl-[protein] + ADP + H(+)</text>
        <dbReference type="Rhea" id="RHEA:46608"/>
        <dbReference type="Rhea" id="RHEA-COMP:11060"/>
        <dbReference type="Rhea" id="RHEA-COMP:11605"/>
        <dbReference type="ChEBI" id="CHEBI:15378"/>
        <dbReference type="ChEBI" id="CHEBI:30013"/>
        <dbReference type="ChEBI" id="CHEBI:30616"/>
        <dbReference type="ChEBI" id="CHEBI:61977"/>
        <dbReference type="ChEBI" id="CHEBI:456216"/>
        <dbReference type="EC" id="2.7.11.1"/>
    </reaction>
</comment>
<dbReference type="eggNOG" id="COG2815">
    <property type="taxonomic scope" value="Bacteria"/>
</dbReference>
<dbReference type="CDD" id="cd14014">
    <property type="entry name" value="STKc_PknB_like"/>
    <property type="match status" value="1"/>
</dbReference>
<dbReference type="KEGG" id="shi:Shel_27070"/>
<feature type="region of interest" description="Disordered" evidence="10">
    <location>
        <begin position="641"/>
        <end position="692"/>
    </location>
</feature>
<comment type="catalytic activity">
    <reaction evidence="8">
        <text>L-seryl-[protein] + ATP = O-phospho-L-seryl-[protein] + ADP + H(+)</text>
        <dbReference type="Rhea" id="RHEA:17989"/>
        <dbReference type="Rhea" id="RHEA-COMP:9863"/>
        <dbReference type="Rhea" id="RHEA-COMP:11604"/>
        <dbReference type="ChEBI" id="CHEBI:15378"/>
        <dbReference type="ChEBI" id="CHEBI:29999"/>
        <dbReference type="ChEBI" id="CHEBI:30616"/>
        <dbReference type="ChEBI" id="CHEBI:83421"/>
        <dbReference type="ChEBI" id="CHEBI:456216"/>
        <dbReference type="EC" id="2.7.11.1"/>
    </reaction>
</comment>
<evidence type="ECO:0000256" key="10">
    <source>
        <dbReference type="SAM" id="MobiDB-lite"/>
    </source>
</evidence>
<evidence type="ECO:0000313" key="15">
    <source>
        <dbReference type="Proteomes" id="UP000002026"/>
    </source>
</evidence>
<keyword evidence="2" id="KW-0723">Serine/threonine-protein kinase</keyword>
<dbReference type="PROSITE" id="PS00107">
    <property type="entry name" value="PROTEIN_KINASE_ATP"/>
    <property type="match status" value="1"/>
</dbReference>
<dbReference type="PANTHER" id="PTHR43289:SF34">
    <property type="entry name" value="SERINE_THREONINE-PROTEIN KINASE YBDM-RELATED"/>
    <property type="match status" value="1"/>
</dbReference>
<dbReference type="EC" id="2.7.11.1" evidence="1"/>
<name>C7N3I3_SLAHD</name>
<feature type="domain" description="Protein kinase" evidence="12">
    <location>
        <begin position="6"/>
        <end position="265"/>
    </location>
</feature>
<evidence type="ECO:0000256" key="7">
    <source>
        <dbReference type="ARBA" id="ARBA00047899"/>
    </source>
</evidence>
<keyword evidence="3" id="KW-0808">Transferase</keyword>
<dbReference type="PROSITE" id="PS00108">
    <property type="entry name" value="PROTEIN_KINASE_ST"/>
    <property type="match status" value="1"/>
</dbReference>
<feature type="compositionally biased region" description="Gly residues" evidence="10">
    <location>
        <begin position="654"/>
        <end position="667"/>
    </location>
</feature>
<dbReference type="HOGENOM" id="CLU_000288_135_2_11"/>
<feature type="transmembrane region" description="Helical" evidence="11">
    <location>
        <begin position="337"/>
        <end position="359"/>
    </location>
</feature>
<evidence type="ECO:0000256" key="3">
    <source>
        <dbReference type="ARBA" id="ARBA00022679"/>
    </source>
</evidence>
<reference evidence="14 15" key="1">
    <citation type="journal article" date="2009" name="Stand. Genomic Sci.">
        <title>Complete genome sequence of Slackia heliotrinireducens type strain (RHS 1).</title>
        <authorList>
            <person name="Pukall R."/>
            <person name="Lapidus A."/>
            <person name="Nolan M."/>
            <person name="Copeland A."/>
            <person name="Glavina Del Rio T."/>
            <person name="Lucas S."/>
            <person name="Chen F."/>
            <person name="Tice H."/>
            <person name="Cheng J.F."/>
            <person name="Chertkov O."/>
            <person name="Bruce D."/>
            <person name="Goodwin L."/>
            <person name="Kuske C."/>
            <person name="Brettin T."/>
            <person name="Detter J.C."/>
            <person name="Han C."/>
            <person name="Pitluck S."/>
            <person name="Pati A."/>
            <person name="Mavrommatis K."/>
            <person name="Ivanova N."/>
            <person name="Ovchinnikova G."/>
            <person name="Chen A."/>
            <person name="Palaniappan K."/>
            <person name="Schneider S."/>
            <person name="Rohde M."/>
            <person name="Chain P."/>
            <person name="D'haeseleer P."/>
            <person name="Goker M."/>
            <person name="Bristow J."/>
            <person name="Eisen J.A."/>
            <person name="Markowitz V."/>
            <person name="Kyrpides N.C."/>
            <person name="Klenk H.P."/>
            <person name="Hugenholtz P."/>
        </authorList>
    </citation>
    <scope>NUCLEOTIDE SEQUENCE [LARGE SCALE GENOMIC DNA]</scope>
    <source>
        <strain evidence="15">ATCC 29202 / DSM 20476 / NCTC 11029 / RHS 1</strain>
    </source>
</reference>
<evidence type="ECO:0000256" key="4">
    <source>
        <dbReference type="ARBA" id="ARBA00022741"/>
    </source>
</evidence>
<evidence type="ECO:0000256" key="1">
    <source>
        <dbReference type="ARBA" id="ARBA00012513"/>
    </source>
</evidence>
<dbReference type="FunFam" id="3.30.200.20:FF:000035">
    <property type="entry name" value="Serine/threonine protein kinase Stk1"/>
    <property type="match status" value="1"/>
</dbReference>
<dbReference type="SMART" id="SM00740">
    <property type="entry name" value="PASTA"/>
    <property type="match status" value="4"/>
</dbReference>
<dbReference type="CDD" id="cd06577">
    <property type="entry name" value="PASTA_pknB"/>
    <property type="match status" value="4"/>
</dbReference>
<dbReference type="Pfam" id="PF00069">
    <property type="entry name" value="Pkinase"/>
    <property type="match status" value="1"/>
</dbReference>
<accession>C7N3I3</accession>
<evidence type="ECO:0000256" key="2">
    <source>
        <dbReference type="ARBA" id="ARBA00022527"/>
    </source>
</evidence>
<feature type="domain" description="PASTA" evidence="13">
    <location>
        <begin position="365"/>
        <end position="430"/>
    </location>
</feature>
<dbReference type="PROSITE" id="PS50011">
    <property type="entry name" value="PROTEIN_KINASE_DOM"/>
    <property type="match status" value="1"/>
</dbReference>
<feature type="domain" description="PASTA" evidence="13">
    <location>
        <begin position="499"/>
        <end position="565"/>
    </location>
</feature>
<protein>
    <recommendedName>
        <fullName evidence="1">non-specific serine/threonine protein kinase</fullName>
        <ecNumber evidence="1">2.7.11.1</ecNumber>
    </recommendedName>
</protein>
<dbReference type="GO" id="GO:0005524">
    <property type="term" value="F:ATP binding"/>
    <property type="evidence" value="ECO:0007669"/>
    <property type="project" value="UniProtKB-UniRule"/>
</dbReference>
<dbReference type="Gene3D" id="3.30.10.20">
    <property type="match status" value="4"/>
</dbReference>
<evidence type="ECO:0000256" key="8">
    <source>
        <dbReference type="ARBA" id="ARBA00048679"/>
    </source>
</evidence>
<keyword evidence="11" id="KW-1133">Transmembrane helix</keyword>
<organism evidence="14 15">
    <name type="scientific">Slackia heliotrinireducens (strain ATCC 29202 / DSM 20476 / NCTC 11029 / RHS 1)</name>
    <name type="common">Peptococcus heliotrinreducens</name>
    <dbReference type="NCBI Taxonomy" id="471855"/>
    <lineage>
        <taxon>Bacteria</taxon>
        <taxon>Bacillati</taxon>
        <taxon>Actinomycetota</taxon>
        <taxon>Coriobacteriia</taxon>
        <taxon>Eggerthellales</taxon>
        <taxon>Eggerthellaceae</taxon>
        <taxon>Slackia</taxon>
    </lineage>
</organism>